<dbReference type="STRING" id="1524460.IX84_08315"/>
<dbReference type="Proteomes" id="UP000029736">
    <property type="component" value="Unassembled WGS sequence"/>
</dbReference>
<reference evidence="1 2" key="1">
    <citation type="journal article" date="2014" name="Int. J. Syst. Evol. Microbiol.">
        <title>Phaeodactylibacter xiamenensis gen. nov., sp. nov., a member of the family Saprospiraceae isolated from the marine alga Phaeodactylum tricornutum.</title>
        <authorList>
            <person name="Chen Z.Jr."/>
            <person name="Lei X."/>
            <person name="Lai Q."/>
            <person name="Li Y."/>
            <person name="Zhang B."/>
            <person name="Zhang J."/>
            <person name="Zhang H."/>
            <person name="Yang L."/>
            <person name="Zheng W."/>
            <person name="Tian Y."/>
            <person name="Yu Z."/>
            <person name="Xu H.Jr."/>
            <person name="Zheng T."/>
        </authorList>
    </citation>
    <scope>NUCLEOTIDE SEQUENCE [LARGE SCALE GENOMIC DNA]</scope>
    <source>
        <strain evidence="1 2">KD52</strain>
    </source>
</reference>
<evidence type="ECO:0000313" key="2">
    <source>
        <dbReference type="Proteomes" id="UP000029736"/>
    </source>
</evidence>
<comment type="caution">
    <text evidence="1">The sequence shown here is derived from an EMBL/GenBank/DDBJ whole genome shotgun (WGS) entry which is preliminary data.</text>
</comment>
<sequence>MEKHLFLLFIIWSFILPNSSFAQKEPSAGLRLQVHAPVVHWLQFGQGSGAAAWAAIPLSTQGSLEFSLGYQHFSGYQRGLVTINEIITPLEYWRATHNLQLDGMTFSTAGISYEQQLPNSRWSVLTGVRLSRLIRSEGFQQISTRYQQQRIQSSSFINSLNVDIDQNHQSGGHTQAAAPLNEEQLNFFDCGLQAALRCRLVKGLTAEAGIYQGLINRWSDNYSDLKKLHITSFNLGLSARIF</sequence>
<organism evidence="1 2">
    <name type="scientific">Phaeodactylibacter xiamenensis</name>
    <dbReference type="NCBI Taxonomy" id="1524460"/>
    <lineage>
        <taxon>Bacteria</taxon>
        <taxon>Pseudomonadati</taxon>
        <taxon>Bacteroidota</taxon>
        <taxon>Saprospiria</taxon>
        <taxon>Saprospirales</taxon>
        <taxon>Haliscomenobacteraceae</taxon>
        <taxon>Phaeodactylibacter</taxon>
    </lineage>
</organism>
<keyword evidence="2" id="KW-1185">Reference proteome</keyword>
<accession>A0A098S976</accession>
<dbReference type="EMBL" id="JPOS01000018">
    <property type="protein sequence ID" value="KGE88660.1"/>
    <property type="molecule type" value="Genomic_DNA"/>
</dbReference>
<dbReference type="AlphaFoldDB" id="A0A098S976"/>
<evidence type="ECO:0008006" key="3">
    <source>
        <dbReference type="Google" id="ProtNLM"/>
    </source>
</evidence>
<evidence type="ECO:0000313" key="1">
    <source>
        <dbReference type="EMBL" id="KGE88660.1"/>
    </source>
</evidence>
<protein>
    <recommendedName>
        <fullName evidence="3">Outer membrane protein beta-barrel domain-containing protein</fullName>
    </recommendedName>
</protein>
<name>A0A098S976_9BACT</name>
<gene>
    <name evidence="1" type="ORF">IX84_08315</name>
</gene>
<proteinExistence type="predicted"/>